<sequence>MSPEYVYLRNNLIREVSNKTHMRKNILDTENTILLENEVQTYATSWVESDSVSQKIMIEGCHV</sequence>
<name>A0A0B7AMX6_9EUPU</name>
<evidence type="ECO:0000313" key="1">
    <source>
        <dbReference type="EMBL" id="CEK81351.1"/>
    </source>
</evidence>
<accession>A0A0B7AMX6</accession>
<protein>
    <submittedName>
        <fullName evidence="1">Uncharacterized protein</fullName>
    </submittedName>
</protein>
<organism evidence="1">
    <name type="scientific">Arion vulgaris</name>
    <dbReference type="NCBI Taxonomy" id="1028688"/>
    <lineage>
        <taxon>Eukaryota</taxon>
        <taxon>Metazoa</taxon>
        <taxon>Spiralia</taxon>
        <taxon>Lophotrochozoa</taxon>
        <taxon>Mollusca</taxon>
        <taxon>Gastropoda</taxon>
        <taxon>Heterobranchia</taxon>
        <taxon>Euthyneura</taxon>
        <taxon>Panpulmonata</taxon>
        <taxon>Eupulmonata</taxon>
        <taxon>Stylommatophora</taxon>
        <taxon>Helicina</taxon>
        <taxon>Arionoidea</taxon>
        <taxon>Arionidae</taxon>
        <taxon>Arion</taxon>
    </lineage>
</organism>
<dbReference type="AlphaFoldDB" id="A0A0B7AMX6"/>
<dbReference type="EMBL" id="HACG01034486">
    <property type="protein sequence ID" value="CEK81351.1"/>
    <property type="molecule type" value="Transcribed_RNA"/>
</dbReference>
<reference evidence="1" key="1">
    <citation type="submission" date="2014-12" db="EMBL/GenBank/DDBJ databases">
        <title>Insight into the proteome of Arion vulgaris.</title>
        <authorList>
            <person name="Aradska J."/>
            <person name="Bulat T."/>
            <person name="Smidak R."/>
            <person name="Sarate P."/>
            <person name="Gangsoo J."/>
            <person name="Sialana F."/>
            <person name="Bilban M."/>
            <person name="Lubec G."/>
        </authorList>
    </citation>
    <scope>NUCLEOTIDE SEQUENCE</scope>
    <source>
        <tissue evidence="1">Skin</tissue>
    </source>
</reference>
<gene>
    <name evidence="1" type="primary">ORF125586</name>
</gene>
<proteinExistence type="predicted"/>